<proteinExistence type="inferred from homology"/>
<dbReference type="RefSeq" id="WP_059435312.1">
    <property type="nucleotide sequence ID" value="NZ_FAVB01000004.1"/>
</dbReference>
<keyword evidence="3 6" id="KW-0812">Transmembrane</keyword>
<feature type="transmembrane region" description="Helical" evidence="6">
    <location>
        <begin position="552"/>
        <end position="573"/>
    </location>
</feature>
<evidence type="ECO:0000256" key="4">
    <source>
        <dbReference type="ARBA" id="ARBA00022989"/>
    </source>
</evidence>
<dbReference type="InterPro" id="IPR004923">
    <property type="entry name" value="FTR1/Fip1/EfeU"/>
</dbReference>
<gene>
    <name evidence="7" type="primary">efeU</name>
    <name evidence="7" type="ORF">ERS686654_01653</name>
</gene>
<accession>A0A0S4SKZ6</accession>
<protein>
    <submittedName>
        <fullName evidence="7">FTR1 family iron permease</fullName>
    </submittedName>
</protein>
<keyword evidence="4 6" id="KW-1133">Transmembrane helix</keyword>
<dbReference type="Pfam" id="PF03239">
    <property type="entry name" value="FTR1"/>
    <property type="match status" value="1"/>
</dbReference>
<comment type="subcellular location">
    <subcellularLocation>
        <location evidence="1">Membrane</location>
        <topology evidence="1">Multi-pass membrane protein</topology>
    </subcellularLocation>
</comment>
<dbReference type="GO" id="GO:0015093">
    <property type="term" value="F:ferrous iron transmembrane transporter activity"/>
    <property type="evidence" value="ECO:0007669"/>
    <property type="project" value="TreeGrafter"/>
</dbReference>
<evidence type="ECO:0000256" key="5">
    <source>
        <dbReference type="ARBA" id="ARBA00023136"/>
    </source>
</evidence>
<feature type="transmembrane region" description="Helical" evidence="6">
    <location>
        <begin position="367"/>
        <end position="394"/>
    </location>
</feature>
<comment type="caution">
    <text evidence="7">The sequence shown here is derived from an EMBL/GenBank/DDBJ whole genome shotgun (WGS) entry which is preliminary data.</text>
</comment>
<feature type="transmembrane region" description="Helical" evidence="6">
    <location>
        <begin position="438"/>
        <end position="459"/>
    </location>
</feature>
<feature type="transmembrane region" description="Helical" evidence="6">
    <location>
        <begin position="521"/>
        <end position="540"/>
    </location>
</feature>
<evidence type="ECO:0000256" key="1">
    <source>
        <dbReference type="ARBA" id="ARBA00004141"/>
    </source>
</evidence>
<comment type="similarity">
    <text evidence="2">Belongs to the oxidase-dependent Fe transporter (OFeT) (TC 9.A.10.1) family.</text>
</comment>
<dbReference type="PANTHER" id="PTHR31632">
    <property type="entry name" value="IRON TRANSPORTER FTH1"/>
    <property type="match status" value="1"/>
</dbReference>
<evidence type="ECO:0000313" key="7">
    <source>
        <dbReference type="EMBL" id="CUU86149.1"/>
    </source>
</evidence>
<feature type="transmembrane region" description="Helical" evidence="6">
    <location>
        <begin position="406"/>
        <end position="432"/>
    </location>
</feature>
<name>A0A0S4SKZ6_CAMHY</name>
<dbReference type="Proteomes" id="UP000052237">
    <property type="component" value="Unassembled WGS sequence"/>
</dbReference>
<feature type="transmembrane region" description="Helical" evidence="6">
    <location>
        <begin position="486"/>
        <end position="509"/>
    </location>
</feature>
<reference evidence="7 8" key="1">
    <citation type="submission" date="2015-11" db="EMBL/GenBank/DDBJ databases">
        <authorList>
            <consortium name="Pathogen Informatics"/>
        </authorList>
    </citation>
    <scope>NUCLEOTIDE SEQUENCE [LARGE SCALE GENOMIC DNA]</scope>
    <source>
        <strain evidence="7 8">006A-0059</strain>
    </source>
</reference>
<dbReference type="GO" id="GO:0033573">
    <property type="term" value="C:high-affinity iron permease complex"/>
    <property type="evidence" value="ECO:0007669"/>
    <property type="project" value="InterPro"/>
</dbReference>
<evidence type="ECO:0000256" key="2">
    <source>
        <dbReference type="ARBA" id="ARBA00008333"/>
    </source>
</evidence>
<feature type="transmembrane region" description="Helical" evidence="6">
    <location>
        <begin position="604"/>
        <end position="621"/>
    </location>
</feature>
<dbReference type="EMBL" id="FAVB01000004">
    <property type="protein sequence ID" value="CUU86149.1"/>
    <property type="molecule type" value="Genomic_DNA"/>
</dbReference>
<keyword evidence="8" id="KW-1185">Reference proteome</keyword>
<evidence type="ECO:0000313" key="8">
    <source>
        <dbReference type="Proteomes" id="UP000052237"/>
    </source>
</evidence>
<keyword evidence="5 6" id="KW-0472">Membrane</keyword>
<organism evidence="7 8">
    <name type="scientific">Campylobacter hyointestinalis subsp. hyointestinalis</name>
    <dbReference type="NCBI Taxonomy" id="91352"/>
    <lineage>
        <taxon>Bacteria</taxon>
        <taxon>Pseudomonadati</taxon>
        <taxon>Campylobacterota</taxon>
        <taxon>Epsilonproteobacteria</taxon>
        <taxon>Campylobacterales</taxon>
        <taxon>Campylobacteraceae</taxon>
        <taxon>Campylobacter</taxon>
    </lineage>
</organism>
<evidence type="ECO:0000256" key="3">
    <source>
        <dbReference type="ARBA" id="ARBA00022692"/>
    </source>
</evidence>
<dbReference type="AlphaFoldDB" id="A0A0S4SKZ6"/>
<dbReference type="PANTHER" id="PTHR31632:SF2">
    <property type="entry name" value="PLASMA MEMBRANE IRON PERMEASE"/>
    <property type="match status" value="1"/>
</dbReference>
<sequence>MKVIISFILVMLMQVHLFGIDYDKEAKSIEDIFINVMQLYKDGKSKEARELTQSAYFSHFENLESGIRINLGQKKAYAMEKQFGDIRKAIKASQNEQILQAMIDNLNAEIKEVLPTIKGGVKLVAEKSEDNGLSAAGIEVASSPWSDTLKQISADLQIVISAYDAKDAQAIKTAMNKIKFDLYRNTGLEIAIRRYATGRMDQMIQQIMGVIISENINLNKEAFTQSIKDIDELIQTAVNKLPKESYALAPQIEAAEDKKVDYAPVVQNIKQKMADVLKLYESGNVSDAISDAGDIYFDEYEASGMENKIGAIDNPLKTATEASFSKIVSLMKSGASSDKIALEQEVLYSKLEASSEKTSGETGGLALFIYALSIILREGFEALIIIAAVVAYLIKTGNKGHLNLVYSSVGVAIIFSFVTAYAINLIFGVSLAGQSREILEGVVMLVATLLLFYVGFWLLSNAGAKKWSHYIQGHISDSLSSGDSKALWWTVFLAVYREGAETVLFYQALIFDANSSYDFSMIGAGFVVGVVALLIAYFIIKAFSLKIPIKPFFIATSAIIFYMSIVFVGKGVMELVEGKLFVPSIVDSIPTISWLGIYPYYESLVPQFLMILALISGVFIIKKRESNFNKGE</sequence>
<evidence type="ECO:0000256" key="6">
    <source>
        <dbReference type="SAM" id="Phobius"/>
    </source>
</evidence>